<dbReference type="CDD" id="cd10941">
    <property type="entry name" value="CE4_PuuE_HpPgdA_like_2"/>
    <property type="match status" value="1"/>
</dbReference>
<dbReference type="RefSeq" id="WP_250872184.1">
    <property type="nucleotide sequence ID" value="NZ_JALXFV010000002.1"/>
</dbReference>
<feature type="domain" description="NodB homology" evidence="2">
    <location>
        <begin position="33"/>
        <end position="304"/>
    </location>
</feature>
<protein>
    <submittedName>
        <fullName evidence="3">Polysaccharide deacetylase family protein</fullName>
    </submittedName>
</protein>
<dbReference type="Pfam" id="PF11959">
    <property type="entry name" value="DUF3473"/>
    <property type="match status" value="1"/>
</dbReference>
<dbReference type="PANTHER" id="PTHR47561">
    <property type="entry name" value="POLYSACCHARIDE DEACETYLASE FAMILY PROTEIN (AFU_ORTHOLOGUE AFUA_6G05030)"/>
    <property type="match status" value="1"/>
</dbReference>
<reference evidence="3 4" key="1">
    <citation type="journal article" date="2019" name="Int. J. Syst. Evol. Microbiol.">
        <title>The Global Catalogue of Microorganisms (GCM) 10K type strain sequencing project: providing services to taxonomists for standard genome sequencing and annotation.</title>
        <authorList>
            <consortium name="The Broad Institute Genomics Platform"/>
            <consortium name="The Broad Institute Genome Sequencing Center for Infectious Disease"/>
            <person name="Wu L."/>
            <person name="Ma J."/>
        </authorList>
    </citation>
    <scope>NUCLEOTIDE SEQUENCE [LARGE SCALE GENOMIC DNA]</scope>
    <source>
        <strain evidence="3 4">CGMCC 1.12563</strain>
    </source>
</reference>
<sequence>MTGSDPGGRPEDTPRAVLSIDFELFAQTPAYRGASGTAPDETVGLEQGQFLRETLAAHDADATFFTVSSVADEHPEAVRAIADAGHEVASHTHSHRLLSDLSPDERRGELVRSRETLESVTGTSVDGFRAPAFDVPDGTFADLAAAGYAYDSSVAACRKIPGWYGGEDDAVRPCSAADVRADAPAHLAELPVAVMPGLRLPLTGTWLRFFGVRYTVAGMHLLARRGITPVLYVHPWELADLPDVDGVPKRVYVRTGTWMRRAVERILAEPFEFVTAREVVADAVGTPPYGTGPTVDTGPDGEAE</sequence>
<dbReference type="Pfam" id="PF01522">
    <property type="entry name" value="Polysacc_deac_1"/>
    <property type="match status" value="1"/>
</dbReference>
<dbReference type="InterPro" id="IPR045235">
    <property type="entry name" value="PuuE_HpPgdA-like"/>
</dbReference>
<evidence type="ECO:0000313" key="3">
    <source>
        <dbReference type="EMBL" id="MFD1512197.1"/>
    </source>
</evidence>
<dbReference type="PANTHER" id="PTHR47561:SF1">
    <property type="entry name" value="POLYSACCHARIDE DEACETYLASE FAMILY PROTEIN (AFU_ORTHOLOGUE AFUA_6G05030)"/>
    <property type="match status" value="1"/>
</dbReference>
<dbReference type="EMBL" id="JBHUDC010000002">
    <property type="protein sequence ID" value="MFD1512197.1"/>
    <property type="molecule type" value="Genomic_DNA"/>
</dbReference>
<dbReference type="PROSITE" id="PS51677">
    <property type="entry name" value="NODB"/>
    <property type="match status" value="1"/>
</dbReference>
<dbReference type="InterPro" id="IPR022560">
    <property type="entry name" value="DUF3473"/>
</dbReference>
<comment type="caution">
    <text evidence="3">The sequence shown here is derived from an EMBL/GenBank/DDBJ whole genome shotgun (WGS) entry which is preliminary data.</text>
</comment>
<dbReference type="SUPFAM" id="SSF88713">
    <property type="entry name" value="Glycoside hydrolase/deacetylase"/>
    <property type="match status" value="1"/>
</dbReference>
<dbReference type="Gene3D" id="3.20.20.370">
    <property type="entry name" value="Glycoside hydrolase/deacetylase"/>
    <property type="match status" value="1"/>
</dbReference>
<accession>A0ABD6AR47</accession>
<evidence type="ECO:0000256" key="1">
    <source>
        <dbReference type="SAM" id="MobiDB-lite"/>
    </source>
</evidence>
<proteinExistence type="predicted"/>
<evidence type="ECO:0000313" key="4">
    <source>
        <dbReference type="Proteomes" id="UP001597187"/>
    </source>
</evidence>
<feature type="region of interest" description="Disordered" evidence="1">
    <location>
        <begin position="285"/>
        <end position="304"/>
    </location>
</feature>
<dbReference type="InterPro" id="IPR011330">
    <property type="entry name" value="Glyco_hydro/deAcase_b/a-brl"/>
</dbReference>
<dbReference type="InterPro" id="IPR002509">
    <property type="entry name" value="NODB_dom"/>
</dbReference>
<evidence type="ECO:0000259" key="2">
    <source>
        <dbReference type="PROSITE" id="PS51677"/>
    </source>
</evidence>
<feature type="compositionally biased region" description="Low complexity" evidence="1">
    <location>
        <begin position="285"/>
        <end position="298"/>
    </location>
</feature>
<dbReference type="Proteomes" id="UP001597187">
    <property type="component" value="Unassembled WGS sequence"/>
</dbReference>
<keyword evidence="4" id="KW-1185">Reference proteome</keyword>
<organism evidence="3 4">
    <name type="scientific">Halomarina rubra</name>
    <dbReference type="NCBI Taxonomy" id="2071873"/>
    <lineage>
        <taxon>Archaea</taxon>
        <taxon>Methanobacteriati</taxon>
        <taxon>Methanobacteriota</taxon>
        <taxon>Stenosarchaea group</taxon>
        <taxon>Halobacteria</taxon>
        <taxon>Halobacteriales</taxon>
        <taxon>Natronomonadaceae</taxon>
        <taxon>Halomarina</taxon>
    </lineage>
</organism>
<gene>
    <name evidence="3" type="ORF">ACFSBT_02745</name>
</gene>
<dbReference type="AlphaFoldDB" id="A0ABD6AR47"/>
<name>A0ABD6AR47_9EURY</name>